<dbReference type="EMBL" id="VSSQ01067905">
    <property type="protein sequence ID" value="MPN20211.1"/>
    <property type="molecule type" value="Genomic_DNA"/>
</dbReference>
<comment type="caution">
    <text evidence="2">The sequence shown here is derived from an EMBL/GenBank/DDBJ whole genome shotgun (WGS) entry which is preliminary data.</text>
</comment>
<reference evidence="2" key="1">
    <citation type="submission" date="2019-08" db="EMBL/GenBank/DDBJ databases">
        <authorList>
            <person name="Kucharzyk K."/>
            <person name="Murdoch R.W."/>
            <person name="Higgins S."/>
            <person name="Loffler F."/>
        </authorList>
    </citation>
    <scope>NUCLEOTIDE SEQUENCE</scope>
</reference>
<protein>
    <submittedName>
        <fullName evidence="2">Uncharacterized protein</fullName>
    </submittedName>
</protein>
<dbReference type="AlphaFoldDB" id="A0A645G075"/>
<proteinExistence type="predicted"/>
<evidence type="ECO:0000313" key="2">
    <source>
        <dbReference type="EMBL" id="MPN20211.1"/>
    </source>
</evidence>
<organism evidence="2">
    <name type="scientific">bioreactor metagenome</name>
    <dbReference type="NCBI Taxonomy" id="1076179"/>
    <lineage>
        <taxon>unclassified sequences</taxon>
        <taxon>metagenomes</taxon>
        <taxon>ecological metagenomes</taxon>
    </lineage>
</organism>
<sequence>MRPLSGAGKGAGLRGELSCGRAATGDGSLAHASGESAPLTYRPPGEPALACGGDAAVRQSEK</sequence>
<evidence type="ECO:0000256" key="1">
    <source>
        <dbReference type="SAM" id="MobiDB-lite"/>
    </source>
</evidence>
<name>A0A645G075_9ZZZZ</name>
<gene>
    <name evidence="2" type="ORF">SDC9_167589</name>
</gene>
<accession>A0A645G075</accession>
<feature type="region of interest" description="Disordered" evidence="1">
    <location>
        <begin position="1"/>
        <end position="62"/>
    </location>
</feature>